<dbReference type="RefSeq" id="WP_139800124.1">
    <property type="nucleotide sequence ID" value="NZ_JACKTG010000013.1"/>
</dbReference>
<dbReference type="Pfam" id="PF14032">
    <property type="entry name" value="PknH_C"/>
    <property type="match status" value="1"/>
</dbReference>
<dbReference type="InterPro" id="IPR038232">
    <property type="entry name" value="PknH-like_Extracell_sf"/>
</dbReference>
<dbReference type="Gene3D" id="3.40.1000.70">
    <property type="entry name" value="PknH-like extracellular domain"/>
    <property type="match status" value="1"/>
</dbReference>
<comment type="caution">
    <text evidence="2">The sequence shown here is derived from an EMBL/GenBank/DDBJ whole genome shotgun (WGS) entry which is preliminary data.</text>
</comment>
<name>A0AAW5S004_MYCBC</name>
<sequence length="235" mass="24991">MGSAQANKQSKAQRVSKLPRTLIAAARAAAITGSAAMVVAACSHPNTPVSSSSKPTPAITADSLIVTLGEVRRITGVDTLASPPDSEVHQPRHFKSDLPFACQSVFDQQTAFGDGWKQFDTATYFADTYTGDGPTKVRGMADIGQAVAVYPDEASAHTAFDRVVSQLTACSALHLPRYEFAMDKSDPSAVTLNNNGWTVIYRIKSSVLIDVAVLGIEQPNQPAATIVQTITDRIK</sequence>
<proteinExistence type="predicted"/>
<evidence type="ECO:0000259" key="1">
    <source>
        <dbReference type="Pfam" id="PF14032"/>
    </source>
</evidence>
<dbReference type="EMBL" id="JACKTG010000013">
    <property type="protein sequence ID" value="MCV6988676.1"/>
    <property type="molecule type" value="Genomic_DNA"/>
</dbReference>
<dbReference type="InterPro" id="IPR026954">
    <property type="entry name" value="PknH-like_Extracell"/>
</dbReference>
<gene>
    <name evidence="2" type="ORF">H7I91_05030</name>
</gene>
<reference evidence="2" key="1">
    <citation type="submission" date="2020-07" db="EMBL/GenBank/DDBJ databases">
        <authorList>
            <person name="Pettersson B.M.F."/>
            <person name="Behra P.R.K."/>
            <person name="Ramesh M."/>
            <person name="Das S."/>
            <person name="Dasgupta S."/>
            <person name="Kirsebom L.A."/>
        </authorList>
    </citation>
    <scope>NUCLEOTIDE SEQUENCE</scope>
    <source>
        <strain evidence="2">DSM 45439</strain>
    </source>
</reference>
<evidence type="ECO:0000313" key="3">
    <source>
        <dbReference type="Proteomes" id="UP001207588"/>
    </source>
</evidence>
<organism evidence="2 3">
    <name type="scientific">Mycobacterium bouchedurhonense</name>
    <dbReference type="NCBI Taxonomy" id="701041"/>
    <lineage>
        <taxon>Bacteria</taxon>
        <taxon>Bacillati</taxon>
        <taxon>Actinomycetota</taxon>
        <taxon>Actinomycetes</taxon>
        <taxon>Mycobacteriales</taxon>
        <taxon>Mycobacteriaceae</taxon>
        <taxon>Mycobacterium</taxon>
        <taxon>Mycobacterium avium complex (MAC)</taxon>
    </lineage>
</organism>
<protein>
    <submittedName>
        <fullName evidence="2">Sensor domain-containing protein</fullName>
    </submittedName>
</protein>
<feature type="domain" description="PknH-like extracellular" evidence="1">
    <location>
        <begin position="58"/>
        <end position="233"/>
    </location>
</feature>
<dbReference type="AlphaFoldDB" id="A0AAW5S004"/>
<accession>A0AAW5S004</accession>
<reference evidence="2" key="2">
    <citation type="journal article" date="2022" name="BMC Genomics">
        <title>Comparative genome analysis of mycobacteria focusing on tRNA and non-coding RNA.</title>
        <authorList>
            <person name="Behra P.R.K."/>
            <person name="Pettersson B.M.F."/>
            <person name="Ramesh M."/>
            <person name="Das S."/>
            <person name="Dasgupta S."/>
            <person name="Kirsebom L.A."/>
        </authorList>
    </citation>
    <scope>NUCLEOTIDE SEQUENCE</scope>
    <source>
        <strain evidence="2">DSM 45439</strain>
    </source>
</reference>
<evidence type="ECO:0000313" key="2">
    <source>
        <dbReference type="EMBL" id="MCV6988676.1"/>
    </source>
</evidence>
<dbReference type="Proteomes" id="UP001207588">
    <property type="component" value="Unassembled WGS sequence"/>
</dbReference>